<evidence type="ECO:0000313" key="2">
    <source>
        <dbReference type="Proteomes" id="UP000192656"/>
    </source>
</evidence>
<accession>A0A1W2AK96</accession>
<dbReference type="AlphaFoldDB" id="A0A1W2AK96"/>
<dbReference type="Proteomes" id="UP000192656">
    <property type="component" value="Unassembled WGS sequence"/>
</dbReference>
<gene>
    <name evidence="1" type="ORF">SAMN06297251_104231</name>
</gene>
<organism evidence="1 2">
    <name type="scientific">Fulvimarina manganoxydans</name>
    <dbReference type="NCBI Taxonomy" id="937218"/>
    <lineage>
        <taxon>Bacteria</taxon>
        <taxon>Pseudomonadati</taxon>
        <taxon>Pseudomonadota</taxon>
        <taxon>Alphaproteobacteria</taxon>
        <taxon>Hyphomicrobiales</taxon>
        <taxon>Aurantimonadaceae</taxon>
        <taxon>Fulvimarina</taxon>
    </lineage>
</organism>
<dbReference type="EMBL" id="FWXR01000004">
    <property type="protein sequence ID" value="SMC60678.1"/>
    <property type="molecule type" value="Genomic_DNA"/>
</dbReference>
<keyword evidence="2" id="KW-1185">Reference proteome</keyword>
<sequence>MQGAIRSLQIRDFTPSHEGFLTIMDRMMRPALNLGQAFERKAKAAFP</sequence>
<name>A0A1W2AK96_9HYPH</name>
<reference evidence="1 2" key="1">
    <citation type="submission" date="2017-04" db="EMBL/GenBank/DDBJ databases">
        <authorList>
            <person name="Afonso C.L."/>
            <person name="Miller P.J."/>
            <person name="Scott M.A."/>
            <person name="Spackman E."/>
            <person name="Goraichik I."/>
            <person name="Dimitrov K.M."/>
            <person name="Suarez D.L."/>
            <person name="Swayne D.E."/>
        </authorList>
    </citation>
    <scope>NUCLEOTIDE SEQUENCE [LARGE SCALE GENOMIC DNA]</scope>
    <source>
        <strain evidence="1 2">CGMCC 1.10972</strain>
    </source>
</reference>
<protein>
    <submittedName>
        <fullName evidence="1">Uncharacterized protein</fullName>
    </submittedName>
</protein>
<proteinExistence type="predicted"/>
<evidence type="ECO:0000313" key="1">
    <source>
        <dbReference type="EMBL" id="SMC60678.1"/>
    </source>
</evidence>
<dbReference type="STRING" id="937218.SAMN06297251_104231"/>